<dbReference type="AlphaFoldDB" id="A0A2S9IPY3"/>
<sequence length="454" mass="49298">MSTVVKPWFEGPKSSDLERDARRINDGKAISPGSIALGVVIGRMSEFFDFFVYGLGSILVFPKLIFPFASTPLAAQMMSFAIFPLAFLARPVGSFVFMWIDRHFGRGTKLTIALFMLGGSTASIAFMPGYDTIGYWAVALLALFRLGQGFALGGAWDGLSSLLNLNAPKNRRGWYAMIPQIGAPVGFALASILFWYFISNLSETDFLAWGWRYPFFVAFAINVVALFARLRIVGSKEFGVAMEARELEPRPVFEMLSKHARDVVLGAFVPLASFAMFHLVTIFPLSWVTLHGGQPAAKFLLVQVAGAVVGIIGIVLSGLIADRIGRRNQLMIGAVIIAIFSFSAPFLLDAGSMGQDAFIIIGFGILGLSFGQASGAVSSRFKRYYRYTGAALTSDLAWLVGAGFAPLVALGLASSFGIIFIGGYLISGAICTLVALSLTRMLDYDNESIRRRRR</sequence>
<evidence type="ECO:0000256" key="1">
    <source>
        <dbReference type="ARBA" id="ARBA00004651"/>
    </source>
</evidence>
<evidence type="ECO:0000256" key="2">
    <source>
        <dbReference type="ARBA" id="ARBA00022448"/>
    </source>
</evidence>
<feature type="transmembrane region" description="Helical" evidence="7">
    <location>
        <begin position="174"/>
        <end position="198"/>
    </location>
</feature>
<keyword evidence="10" id="KW-1185">Reference proteome</keyword>
<feature type="transmembrane region" description="Helical" evidence="7">
    <location>
        <begin position="389"/>
        <end position="412"/>
    </location>
</feature>
<keyword evidence="3" id="KW-1003">Cell membrane</keyword>
<dbReference type="Pfam" id="PF07690">
    <property type="entry name" value="MFS_1"/>
    <property type="match status" value="1"/>
</dbReference>
<evidence type="ECO:0000259" key="8">
    <source>
        <dbReference type="PROSITE" id="PS50850"/>
    </source>
</evidence>
<evidence type="ECO:0000313" key="10">
    <source>
        <dbReference type="Proteomes" id="UP000239434"/>
    </source>
</evidence>
<feature type="transmembrane region" description="Helical" evidence="7">
    <location>
        <begin position="330"/>
        <end position="351"/>
    </location>
</feature>
<feature type="transmembrane region" description="Helical" evidence="7">
    <location>
        <begin position="357"/>
        <end position="377"/>
    </location>
</feature>
<dbReference type="Gene3D" id="1.20.1250.20">
    <property type="entry name" value="MFS general substrate transporter like domains"/>
    <property type="match status" value="2"/>
</dbReference>
<feature type="transmembrane region" description="Helical" evidence="7">
    <location>
        <begin position="418"/>
        <end position="442"/>
    </location>
</feature>
<keyword evidence="6 7" id="KW-0472">Membrane</keyword>
<keyword evidence="5 7" id="KW-1133">Transmembrane helix</keyword>
<dbReference type="SUPFAM" id="SSF103473">
    <property type="entry name" value="MFS general substrate transporter"/>
    <property type="match status" value="1"/>
</dbReference>
<dbReference type="GO" id="GO:0022857">
    <property type="term" value="F:transmembrane transporter activity"/>
    <property type="evidence" value="ECO:0007669"/>
    <property type="project" value="InterPro"/>
</dbReference>
<feature type="transmembrane region" description="Helical" evidence="7">
    <location>
        <begin position="210"/>
        <end position="228"/>
    </location>
</feature>
<dbReference type="InterPro" id="IPR020846">
    <property type="entry name" value="MFS_dom"/>
</dbReference>
<dbReference type="PROSITE" id="PS50850">
    <property type="entry name" value="MFS"/>
    <property type="match status" value="1"/>
</dbReference>
<comment type="subcellular location">
    <subcellularLocation>
        <location evidence="1">Cell membrane</location>
        <topology evidence="1">Multi-pass membrane protein</topology>
    </subcellularLocation>
</comment>
<dbReference type="GO" id="GO:0005886">
    <property type="term" value="C:plasma membrane"/>
    <property type="evidence" value="ECO:0007669"/>
    <property type="project" value="UniProtKB-SubCell"/>
</dbReference>
<feature type="transmembrane region" description="Helical" evidence="7">
    <location>
        <begin position="110"/>
        <end position="127"/>
    </location>
</feature>
<accession>A0A2S9IPY3</accession>
<dbReference type="RefSeq" id="WP_105742916.1">
    <property type="nucleotide sequence ID" value="NZ_PVBR01000011.1"/>
</dbReference>
<dbReference type="PANTHER" id="PTHR43045">
    <property type="entry name" value="SHIKIMATE TRANSPORTER"/>
    <property type="match status" value="1"/>
</dbReference>
<protein>
    <submittedName>
        <fullName evidence="9">MFS transporter</fullName>
    </submittedName>
</protein>
<dbReference type="InterPro" id="IPR005829">
    <property type="entry name" value="Sugar_transporter_CS"/>
</dbReference>
<evidence type="ECO:0000256" key="5">
    <source>
        <dbReference type="ARBA" id="ARBA00022989"/>
    </source>
</evidence>
<dbReference type="InterPro" id="IPR036259">
    <property type="entry name" value="MFS_trans_sf"/>
</dbReference>
<evidence type="ECO:0000256" key="7">
    <source>
        <dbReference type="SAM" id="Phobius"/>
    </source>
</evidence>
<feature type="transmembrane region" description="Helical" evidence="7">
    <location>
        <begin position="299"/>
        <end position="321"/>
    </location>
</feature>
<feature type="transmembrane region" description="Helical" evidence="7">
    <location>
        <begin position="75"/>
        <end position="98"/>
    </location>
</feature>
<keyword evidence="2" id="KW-0813">Transport</keyword>
<evidence type="ECO:0000313" key="9">
    <source>
        <dbReference type="EMBL" id="PRD42584.1"/>
    </source>
</evidence>
<feature type="transmembrane region" description="Helical" evidence="7">
    <location>
        <begin position="133"/>
        <end position="153"/>
    </location>
</feature>
<dbReference type="Proteomes" id="UP000239434">
    <property type="component" value="Unassembled WGS sequence"/>
</dbReference>
<comment type="caution">
    <text evidence="9">The sequence shown here is derived from an EMBL/GenBank/DDBJ whole genome shotgun (WGS) entry which is preliminary data.</text>
</comment>
<dbReference type="EMBL" id="PVBR01000011">
    <property type="protein sequence ID" value="PRD42584.1"/>
    <property type="molecule type" value="Genomic_DNA"/>
</dbReference>
<feature type="transmembrane region" description="Helical" evidence="7">
    <location>
        <begin position="263"/>
        <end position="287"/>
    </location>
</feature>
<dbReference type="InterPro" id="IPR011701">
    <property type="entry name" value="MFS"/>
</dbReference>
<gene>
    <name evidence="9" type="ORF">C5748_15930</name>
</gene>
<dbReference type="PANTHER" id="PTHR43045:SF2">
    <property type="entry name" value="INNER MEMBRANE METABOLITE TRANSPORT PROTEIN YHJE"/>
    <property type="match status" value="1"/>
</dbReference>
<evidence type="ECO:0000256" key="6">
    <source>
        <dbReference type="ARBA" id="ARBA00023136"/>
    </source>
</evidence>
<feature type="domain" description="Major facilitator superfamily (MFS) profile" evidence="8">
    <location>
        <begin position="35"/>
        <end position="446"/>
    </location>
</feature>
<feature type="transmembrane region" description="Helical" evidence="7">
    <location>
        <begin position="50"/>
        <end position="69"/>
    </location>
</feature>
<name>A0A2S9IPY3_9HYPH</name>
<dbReference type="PROSITE" id="PS00216">
    <property type="entry name" value="SUGAR_TRANSPORT_1"/>
    <property type="match status" value="1"/>
</dbReference>
<organism evidence="9 10">
    <name type="scientific">Phyllobacterium phragmitis</name>
    <dbReference type="NCBI Taxonomy" id="2670329"/>
    <lineage>
        <taxon>Bacteria</taxon>
        <taxon>Pseudomonadati</taxon>
        <taxon>Pseudomonadota</taxon>
        <taxon>Alphaproteobacteria</taxon>
        <taxon>Hyphomicrobiales</taxon>
        <taxon>Phyllobacteriaceae</taxon>
        <taxon>Phyllobacterium</taxon>
    </lineage>
</organism>
<evidence type="ECO:0000256" key="3">
    <source>
        <dbReference type="ARBA" id="ARBA00022475"/>
    </source>
</evidence>
<evidence type="ECO:0000256" key="4">
    <source>
        <dbReference type="ARBA" id="ARBA00022692"/>
    </source>
</evidence>
<keyword evidence="4 7" id="KW-0812">Transmembrane</keyword>
<reference evidence="9 10" key="1">
    <citation type="submission" date="2018-02" db="EMBL/GenBank/DDBJ databases">
        <title>The draft genome of Phyllobacterium sp. 1N-3.</title>
        <authorList>
            <person name="Liu L."/>
            <person name="Li L."/>
            <person name="Zhang X."/>
            <person name="Wang T."/>
            <person name="Liang L."/>
        </authorList>
    </citation>
    <scope>NUCLEOTIDE SEQUENCE [LARGE SCALE GENOMIC DNA]</scope>
    <source>
        <strain evidence="9 10">1N-3</strain>
    </source>
</reference>
<proteinExistence type="predicted"/>